<dbReference type="Gene3D" id="3.30.1490.190">
    <property type="match status" value="1"/>
</dbReference>
<dbReference type="PANTHER" id="PTHR33202:SF7">
    <property type="entry name" value="FERRIC UPTAKE REGULATION PROTEIN"/>
    <property type="match status" value="1"/>
</dbReference>
<dbReference type="CDD" id="cd07153">
    <property type="entry name" value="Fur_like"/>
    <property type="match status" value="1"/>
</dbReference>
<dbReference type="RefSeq" id="WP_118589087.1">
    <property type="nucleotide sequence ID" value="NZ_JACOOZ010000001.1"/>
</dbReference>
<dbReference type="EMBL" id="JACOOZ010000001">
    <property type="protein sequence ID" value="MBC5666410.1"/>
    <property type="molecule type" value="Genomic_DNA"/>
</dbReference>
<evidence type="ECO:0000256" key="3">
    <source>
        <dbReference type="ARBA" id="ARBA00022833"/>
    </source>
</evidence>
<keyword evidence="6" id="KW-0804">Transcription</keyword>
<dbReference type="InterPro" id="IPR036390">
    <property type="entry name" value="WH_DNA-bd_sf"/>
</dbReference>
<dbReference type="Gene3D" id="1.10.10.10">
    <property type="entry name" value="Winged helix-like DNA-binding domain superfamily/Winged helix DNA-binding domain"/>
    <property type="match status" value="1"/>
</dbReference>
<evidence type="ECO:0000313" key="8">
    <source>
        <dbReference type="Proteomes" id="UP000597877"/>
    </source>
</evidence>
<keyword evidence="3" id="KW-0862">Zinc</keyword>
<comment type="caution">
    <text evidence="7">The sequence shown here is derived from an EMBL/GenBank/DDBJ whole genome shotgun (WGS) entry which is preliminary data.</text>
</comment>
<evidence type="ECO:0000256" key="1">
    <source>
        <dbReference type="ARBA" id="ARBA00007957"/>
    </source>
</evidence>
<dbReference type="SUPFAM" id="SSF46785">
    <property type="entry name" value="Winged helix' DNA-binding domain"/>
    <property type="match status" value="1"/>
</dbReference>
<keyword evidence="5" id="KW-0238">DNA-binding</keyword>
<comment type="similarity">
    <text evidence="1">Belongs to the Fur family.</text>
</comment>
<evidence type="ECO:0000256" key="4">
    <source>
        <dbReference type="ARBA" id="ARBA00023015"/>
    </source>
</evidence>
<evidence type="ECO:0000256" key="2">
    <source>
        <dbReference type="ARBA" id="ARBA00022491"/>
    </source>
</evidence>
<dbReference type="PANTHER" id="PTHR33202">
    <property type="entry name" value="ZINC UPTAKE REGULATION PROTEIN"/>
    <property type="match status" value="1"/>
</dbReference>
<evidence type="ECO:0000313" key="7">
    <source>
        <dbReference type="EMBL" id="MBC5666410.1"/>
    </source>
</evidence>
<dbReference type="InterPro" id="IPR036388">
    <property type="entry name" value="WH-like_DNA-bd_sf"/>
</dbReference>
<keyword evidence="8" id="KW-1185">Reference proteome</keyword>
<gene>
    <name evidence="7" type="ORF">H8S00_00140</name>
</gene>
<keyword evidence="2" id="KW-0678">Repressor</keyword>
<name>A0ABR7EYJ1_9FIRM</name>
<keyword evidence="4" id="KW-0805">Transcription regulation</keyword>
<reference evidence="7 8" key="1">
    <citation type="submission" date="2020-08" db="EMBL/GenBank/DDBJ databases">
        <title>Genome public.</title>
        <authorList>
            <person name="Liu C."/>
            <person name="Sun Q."/>
        </authorList>
    </citation>
    <scope>NUCLEOTIDE SEQUENCE [LARGE SCALE GENOMIC DNA]</scope>
    <source>
        <strain evidence="7 8">BX4</strain>
    </source>
</reference>
<organism evidence="7 8">
    <name type="scientific">Eubacterium segne</name>
    <dbReference type="NCBI Taxonomy" id="2763045"/>
    <lineage>
        <taxon>Bacteria</taxon>
        <taxon>Bacillati</taxon>
        <taxon>Bacillota</taxon>
        <taxon>Clostridia</taxon>
        <taxon>Eubacteriales</taxon>
        <taxon>Eubacteriaceae</taxon>
        <taxon>Eubacterium</taxon>
    </lineage>
</organism>
<protein>
    <submittedName>
        <fullName evidence="7">Transcriptional repressor</fullName>
    </submittedName>
</protein>
<sequence>MEKRSLQRDLIKQNLASRYDHPTADMVYSSIREDLPNISLGTVYRNLRFLVEHGEALSLKLGDGREHFDGHVEPHYHFICTKCGAVEDIFMKEIPICEEAAKHCSGTITGHHTYFYGFCNNCKSDN</sequence>
<proteinExistence type="inferred from homology"/>
<evidence type="ECO:0000256" key="5">
    <source>
        <dbReference type="ARBA" id="ARBA00023125"/>
    </source>
</evidence>
<dbReference type="Pfam" id="PF01475">
    <property type="entry name" value="FUR"/>
    <property type="match status" value="1"/>
</dbReference>
<dbReference type="Proteomes" id="UP000597877">
    <property type="component" value="Unassembled WGS sequence"/>
</dbReference>
<accession>A0ABR7EYJ1</accession>
<dbReference type="InterPro" id="IPR043135">
    <property type="entry name" value="Fur_C"/>
</dbReference>
<dbReference type="InterPro" id="IPR002481">
    <property type="entry name" value="FUR"/>
</dbReference>
<evidence type="ECO:0000256" key="6">
    <source>
        <dbReference type="ARBA" id="ARBA00023163"/>
    </source>
</evidence>